<organism evidence="2 3">
    <name type="scientific">Marchantia polymorpha subsp. ruderalis</name>
    <dbReference type="NCBI Taxonomy" id="1480154"/>
    <lineage>
        <taxon>Eukaryota</taxon>
        <taxon>Viridiplantae</taxon>
        <taxon>Streptophyta</taxon>
        <taxon>Embryophyta</taxon>
        <taxon>Marchantiophyta</taxon>
        <taxon>Marchantiopsida</taxon>
        <taxon>Marchantiidae</taxon>
        <taxon>Marchantiales</taxon>
        <taxon>Marchantiaceae</taxon>
        <taxon>Marchantia</taxon>
    </lineage>
</organism>
<evidence type="ECO:0000313" key="3">
    <source>
        <dbReference type="Proteomes" id="UP000077202"/>
    </source>
</evidence>
<protein>
    <submittedName>
        <fullName evidence="2">Uncharacterized protein</fullName>
    </submittedName>
</protein>
<dbReference type="Proteomes" id="UP000077202">
    <property type="component" value="Unassembled WGS sequence"/>
</dbReference>
<name>A0A176VL26_MARPO</name>
<dbReference type="AlphaFoldDB" id="A0A176VL26"/>
<evidence type="ECO:0000256" key="1">
    <source>
        <dbReference type="SAM" id="MobiDB-lite"/>
    </source>
</evidence>
<evidence type="ECO:0000313" key="2">
    <source>
        <dbReference type="EMBL" id="OAE21022.1"/>
    </source>
</evidence>
<comment type="caution">
    <text evidence="2">The sequence shown here is derived from an EMBL/GenBank/DDBJ whole genome shotgun (WGS) entry which is preliminary data.</text>
</comment>
<sequence length="99" mass="11294">MSNRDLKDLLRSPRSSGRFPTVRTKVQTVVGRPMILRARRSISREVVGTEEVPAKEDSRREREGGIAKLGALFEEEAQEEEEEADEEENVLHPENVAEY</sequence>
<accession>A0A176VL26</accession>
<gene>
    <name evidence="2" type="ORF">AXG93_606s1060</name>
</gene>
<feature type="compositionally biased region" description="Acidic residues" evidence="1">
    <location>
        <begin position="76"/>
        <end position="88"/>
    </location>
</feature>
<keyword evidence="3" id="KW-1185">Reference proteome</keyword>
<reference evidence="2" key="1">
    <citation type="submission" date="2016-03" db="EMBL/GenBank/DDBJ databases">
        <title>Mechanisms controlling the formation of the plant cell surface in tip-growing cells are functionally conserved among land plants.</title>
        <authorList>
            <person name="Honkanen S."/>
            <person name="Jones V.A."/>
            <person name="Morieri G."/>
            <person name="Champion C."/>
            <person name="Hetherington A.J."/>
            <person name="Kelly S."/>
            <person name="Saint-Marcoux D."/>
            <person name="Proust H."/>
            <person name="Prescott H."/>
            <person name="Dolan L."/>
        </authorList>
    </citation>
    <scope>NUCLEOTIDE SEQUENCE [LARGE SCALE GENOMIC DNA]</scope>
    <source>
        <tissue evidence="2">Whole gametophyte</tissue>
    </source>
</reference>
<proteinExistence type="predicted"/>
<dbReference type="EMBL" id="LVLJ01003548">
    <property type="protein sequence ID" value="OAE21022.1"/>
    <property type="molecule type" value="Genomic_DNA"/>
</dbReference>
<feature type="region of interest" description="Disordered" evidence="1">
    <location>
        <begin position="76"/>
        <end position="99"/>
    </location>
</feature>